<feature type="compositionally biased region" description="Polar residues" evidence="9">
    <location>
        <begin position="687"/>
        <end position="718"/>
    </location>
</feature>
<feature type="region of interest" description="Disordered" evidence="9">
    <location>
        <begin position="551"/>
        <end position="624"/>
    </location>
</feature>
<dbReference type="OrthoDB" id="7686737at2759"/>
<feature type="compositionally biased region" description="Low complexity" evidence="9">
    <location>
        <begin position="657"/>
        <end position="686"/>
    </location>
</feature>
<feature type="compositionally biased region" description="Low complexity" evidence="9">
    <location>
        <begin position="66"/>
        <end position="88"/>
    </location>
</feature>
<keyword evidence="8" id="KW-1015">Disulfide bond</keyword>
<dbReference type="PROSITE" id="PS51407">
    <property type="entry name" value="LAMP_3"/>
    <property type="match status" value="1"/>
</dbReference>
<dbReference type="Gene3D" id="2.40.160.110">
    <property type="match status" value="1"/>
</dbReference>
<evidence type="ECO:0000256" key="5">
    <source>
        <dbReference type="ARBA" id="ARBA00022989"/>
    </source>
</evidence>
<feature type="compositionally biased region" description="Low complexity" evidence="9">
    <location>
        <begin position="388"/>
        <end position="423"/>
    </location>
</feature>
<feature type="compositionally biased region" description="Polar residues" evidence="9">
    <location>
        <begin position="738"/>
        <end position="748"/>
    </location>
</feature>
<evidence type="ECO:0000256" key="3">
    <source>
        <dbReference type="ARBA" id="ARBA00022729"/>
    </source>
</evidence>
<feature type="transmembrane region" description="Helical" evidence="10">
    <location>
        <begin position="960"/>
        <end position="986"/>
    </location>
</feature>
<feature type="compositionally biased region" description="Polar residues" evidence="9">
    <location>
        <begin position="29"/>
        <end position="42"/>
    </location>
</feature>
<comment type="similarity">
    <text evidence="8">Belongs to the LAMP family.</text>
</comment>
<feature type="compositionally biased region" description="Low complexity" evidence="9">
    <location>
        <begin position="148"/>
        <end position="162"/>
    </location>
</feature>
<dbReference type="RefSeq" id="XP_011304244.1">
    <property type="nucleotide sequence ID" value="XM_011305942.1"/>
</dbReference>
<evidence type="ECO:0000313" key="13">
    <source>
        <dbReference type="Proteomes" id="UP000694866"/>
    </source>
</evidence>
<feature type="compositionally biased region" description="Low complexity" evidence="9">
    <location>
        <begin position="286"/>
        <end position="298"/>
    </location>
</feature>
<keyword evidence="6 8" id="KW-0472">Membrane</keyword>
<feature type="domain" description="Lysosome-associated membrane glycoprotein 2-like luminal" evidence="12">
    <location>
        <begin position="775"/>
        <end position="837"/>
    </location>
</feature>
<keyword evidence="2 8" id="KW-0812">Transmembrane</keyword>
<feature type="compositionally biased region" description="Polar residues" evidence="9">
    <location>
        <begin position="431"/>
        <end position="491"/>
    </location>
</feature>
<dbReference type="Proteomes" id="UP000694866">
    <property type="component" value="Unplaced"/>
</dbReference>
<feature type="region of interest" description="Disordered" evidence="9">
    <location>
        <begin position="102"/>
        <end position="304"/>
    </location>
</feature>
<dbReference type="GO" id="GO:0010008">
    <property type="term" value="C:endosome membrane"/>
    <property type="evidence" value="ECO:0007669"/>
    <property type="project" value="UniProtKB-SubCell"/>
</dbReference>
<evidence type="ECO:0000256" key="2">
    <source>
        <dbReference type="ARBA" id="ARBA00022692"/>
    </source>
</evidence>
<protein>
    <submittedName>
        <fullName evidence="14">GPI-anchored protein PB15E9.01c isoform X1</fullName>
    </submittedName>
</protein>
<keyword evidence="7" id="KW-0325">Glycoprotein</keyword>
<feature type="compositionally biased region" description="Low complexity" evidence="9">
    <location>
        <begin position="603"/>
        <end position="624"/>
    </location>
</feature>
<feature type="disulfide bond" evidence="8">
    <location>
        <begin position="919"/>
        <end position="956"/>
    </location>
</feature>
<gene>
    <name evidence="14" type="primary">LOC105267239</name>
</gene>
<evidence type="ECO:0000256" key="9">
    <source>
        <dbReference type="SAM" id="MobiDB-lite"/>
    </source>
</evidence>
<dbReference type="GeneID" id="105267239"/>
<evidence type="ECO:0000256" key="6">
    <source>
        <dbReference type="ARBA" id="ARBA00023136"/>
    </source>
</evidence>
<feature type="compositionally biased region" description="Polar residues" evidence="9">
    <location>
        <begin position="56"/>
        <end position="65"/>
    </location>
</feature>
<feature type="signal peptide" evidence="11">
    <location>
        <begin position="1"/>
        <end position="23"/>
    </location>
</feature>
<evidence type="ECO:0000256" key="10">
    <source>
        <dbReference type="SAM" id="Phobius"/>
    </source>
</evidence>
<dbReference type="InterPro" id="IPR048528">
    <property type="entry name" value="Lamp2-like_luminal"/>
</dbReference>
<evidence type="ECO:0000256" key="1">
    <source>
        <dbReference type="ARBA" id="ARBA00004530"/>
    </source>
</evidence>
<feature type="region of interest" description="Disordered" evidence="9">
    <location>
        <begin position="388"/>
        <end position="502"/>
    </location>
</feature>
<feature type="region of interest" description="Disordered" evidence="9">
    <location>
        <begin position="29"/>
        <end position="88"/>
    </location>
</feature>
<evidence type="ECO:0000256" key="8">
    <source>
        <dbReference type="PROSITE-ProRule" id="PRU00740"/>
    </source>
</evidence>
<feature type="compositionally biased region" description="Low complexity" evidence="9">
    <location>
        <begin position="111"/>
        <end position="135"/>
    </location>
</feature>
<comment type="subcellular location">
    <subcellularLocation>
        <location evidence="1">Endosome membrane</location>
        <topology evidence="1">Single-pass type I membrane protein</topology>
    </subcellularLocation>
    <subcellularLocation>
        <location evidence="8">Membrane</location>
        <topology evidence="8">Single-pass type I membrane protein</topology>
    </subcellularLocation>
</comment>
<evidence type="ECO:0000313" key="14">
    <source>
        <dbReference type="RefSeq" id="XP_011304244.1"/>
    </source>
</evidence>
<dbReference type="Pfam" id="PF01299">
    <property type="entry name" value="Lamp2-like_luminal"/>
    <property type="match status" value="1"/>
</dbReference>
<evidence type="ECO:0000259" key="12">
    <source>
        <dbReference type="Pfam" id="PF01299"/>
    </source>
</evidence>
<feature type="chain" id="PRO_5040119241" evidence="11">
    <location>
        <begin position="24"/>
        <end position="999"/>
    </location>
</feature>
<reference evidence="14" key="1">
    <citation type="submission" date="2025-08" db="UniProtKB">
        <authorList>
            <consortium name="RefSeq"/>
        </authorList>
    </citation>
    <scope>IDENTIFICATION</scope>
    <source>
        <strain evidence="14">USDA-PBARC FA_bdor</strain>
        <tissue evidence="14">Whole organism</tissue>
    </source>
</reference>
<feature type="region of interest" description="Disordered" evidence="9">
    <location>
        <begin position="317"/>
        <end position="371"/>
    </location>
</feature>
<dbReference type="AlphaFoldDB" id="A0A9R1U156"/>
<proteinExistence type="inferred from homology"/>
<feature type="compositionally biased region" description="Low complexity" evidence="9">
    <location>
        <begin position="749"/>
        <end position="766"/>
    </location>
</feature>
<feature type="compositionally biased region" description="Polar residues" evidence="9">
    <location>
        <begin position="358"/>
        <end position="371"/>
    </location>
</feature>
<keyword evidence="4" id="KW-0967">Endosome</keyword>
<dbReference type="KEGG" id="fas:105267239"/>
<sequence>MWQKRVVFIFSLIIVTQVNQVLCDGITPATATTKSSNQTESSGVPVDLRKNEPESSNHTTPAGVTSPSESNGTSTASSNSTSTTSTASSTLFLNGSTTVGVTHPAQELKTSDTSTVSPTASTTARSLNNVTTSPTTPNPNPKQTDHPTINNSNGTSITNSTSPLKDDASLLHDASSTTHMPGNGTTSLNHETSTQIPKIKTNSNRTNIQIQENRSNANGTSTANSIASTGKGPSNVSFDRSSTPMLPSSGESASFNQSAVTPSPDLAHPAKNSTGKSGHLTPVLHNSSIKSEKNSSTSAIPSNATARNATTSIHVTSNSSTTVQPNNGSSIAPSKKTDNSTLLNANSTTPLRHDPKNKTNPNETAIQISKNGTSLNVTAAVATAVSSTMNESSTSSSNGTSTTTAITSSFNSSTSGAGPTSSTERPDLTHPQKNSTRTPKNLTNLSHNSTAESQKNSSAPSIPPHATSTASRSVIASHGNATSESLTTTPGESIKIVKSSSNQTVRTEEYSQSGKSVISQVEITEIKKSFFSSRADPPPSLVMARDTMKGHTIKKDVTDGSSGKVNSTSDGRNGTASTNSTINHNSTATDAKTTVSVNSTGITHSNSTSHANSTASTSLNNSTLPANSTATTPIYNSTLHANSTATTLIHDSTATTAAPNSTSVTSVHNSTLPSNSSATTSISNSTLPMNFTTATPVHNSTLQNNSTAATPAQNSTLPANSTATTSAHNSTIHTNSTATTPGYNSTLGSPPTTQSTKQPTTAPPALNATTTKTIFNFMIKDNDSDIPCLLSNMSIDLKVFYKKSDKTVSESILHVPTTAESNGTCTENDAQLMLVWKEKNSKAKRAVASRNTTLHDDEHNILVFNFIKDGTTAKLDKVQASIYLDKHHFPNSTENILKGESASGLELFKGKIDANTYVCNIPTDVKAGDIAITIKNISLIAFKSKNEPVSKKVEGCQTRAGINIGVVVGGFIGMALIICFVMYLIARRKKNAYRSSQIP</sequence>
<evidence type="ECO:0000256" key="7">
    <source>
        <dbReference type="ARBA" id="ARBA00023180"/>
    </source>
</evidence>
<feature type="compositionally biased region" description="Polar residues" evidence="9">
    <location>
        <begin position="339"/>
        <end position="350"/>
    </location>
</feature>
<evidence type="ECO:0000256" key="4">
    <source>
        <dbReference type="ARBA" id="ARBA00022753"/>
    </source>
</evidence>
<organism evidence="13 14">
    <name type="scientific">Fopius arisanus</name>
    <dbReference type="NCBI Taxonomy" id="64838"/>
    <lineage>
        <taxon>Eukaryota</taxon>
        <taxon>Metazoa</taxon>
        <taxon>Ecdysozoa</taxon>
        <taxon>Arthropoda</taxon>
        <taxon>Hexapoda</taxon>
        <taxon>Insecta</taxon>
        <taxon>Pterygota</taxon>
        <taxon>Neoptera</taxon>
        <taxon>Endopterygota</taxon>
        <taxon>Hymenoptera</taxon>
        <taxon>Apocrita</taxon>
        <taxon>Ichneumonoidea</taxon>
        <taxon>Braconidae</taxon>
        <taxon>Opiinae</taxon>
        <taxon>Fopius</taxon>
    </lineage>
</organism>
<keyword evidence="5 10" id="KW-1133">Transmembrane helix</keyword>
<evidence type="ECO:0000256" key="11">
    <source>
        <dbReference type="SAM" id="SignalP"/>
    </source>
</evidence>
<name>A0A9R1U156_9HYME</name>
<feature type="region of interest" description="Disordered" evidence="9">
    <location>
        <begin position="657"/>
        <end position="766"/>
    </location>
</feature>
<feature type="compositionally biased region" description="Polar residues" evidence="9">
    <location>
        <begin position="174"/>
        <end position="261"/>
    </location>
</feature>
<accession>A0A9R1U156</accession>
<keyword evidence="3 11" id="KW-0732">Signal</keyword>
<dbReference type="InterPro" id="IPR002000">
    <property type="entry name" value="Lysosome-assoc_membr_glycop"/>
</dbReference>
<comment type="caution">
    <text evidence="8">Lacks conserved residue(s) required for the propagation of feature annotation.</text>
</comment>
<keyword evidence="13" id="KW-1185">Reference proteome</keyword>
<feature type="compositionally biased region" description="Low complexity" evidence="9">
    <location>
        <begin position="719"/>
        <end position="737"/>
    </location>
</feature>
<feature type="compositionally biased region" description="Polar residues" evidence="9">
    <location>
        <begin position="559"/>
        <end position="602"/>
    </location>
</feature>
<feature type="compositionally biased region" description="Polar residues" evidence="9">
    <location>
        <begin position="317"/>
        <end position="332"/>
    </location>
</feature>